<comment type="similarity">
    <text evidence="2">Belongs to the metallo-dependent hydrolases superfamily. DHOase family. Class I DHOase subfamily.</text>
</comment>
<evidence type="ECO:0000256" key="2">
    <source>
        <dbReference type="ARBA" id="ARBA00010286"/>
    </source>
</evidence>
<keyword evidence="6 8" id="KW-0378">Hydrolase</keyword>
<dbReference type="InterPro" id="IPR006680">
    <property type="entry name" value="Amidohydro-rel"/>
</dbReference>
<keyword evidence="11" id="KW-1185">Reference proteome</keyword>
<feature type="binding site" description="via carbamate group" evidence="8">
    <location>
        <position position="149"/>
    </location>
    <ligand>
        <name>Zn(2+)</name>
        <dbReference type="ChEBI" id="CHEBI:29105"/>
        <label>1</label>
    </ligand>
</feature>
<dbReference type="NCBIfam" id="TIGR03178">
    <property type="entry name" value="allantoinase"/>
    <property type="match status" value="1"/>
</dbReference>
<feature type="binding site" evidence="8">
    <location>
        <position position="314"/>
    </location>
    <ligand>
        <name>Zn(2+)</name>
        <dbReference type="ChEBI" id="CHEBI:29105"/>
        <label>1</label>
    </ligand>
</feature>
<gene>
    <name evidence="8" type="primary">allB</name>
    <name evidence="10" type="ORF">WMO63_07135</name>
</gene>
<comment type="similarity">
    <text evidence="8">Belongs to the metallo-dependent hydrolases superfamily. Allantoinase family.</text>
</comment>
<dbReference type="Proteomes" id="UP001465426">
    <property type="component" value="Unassembled WGS sequence"/>
</dbReference>
<evidence type="ECO:0000256" key="8">
    <source>
        <dbReference type="HAMAP-Rule" id="MF_01645"/>
    </source>
</evidence>
<keyword evidence="7 8" id="KW-0862">Zinc</keyword>
<feature type="binding site" evidence="8">
    <location>
        <position position="62"/>
    </location>
    <ligand>
        <name>Zn(2+)</name>
        <dbReference type="ChEBI" id="CHEBI:29105"/>
        <label>1</label>
    </ligand>
</feature>
<evidence type="ECO:0000256" key="7">
    <source>
        <dbReference type="ARBA" id="ARBA00022833"/>
    </source>
</evidence>
<feature type="binding site" evidence="8">
    <location>
        <position position="241"/>
    </location>
    <ligand>
        <name>Zn(2+)</name>
        <dbReference type="ChEBI" id="CHEBI:29105"/>
        <label>2</label>
    </ligand>
</feature>
<dbReference type="InterPro" id="IPR047604">
    <property type="entry name" value="Allantoinase_bact"/>
</dbReference>
<proteinExistence type="inferred from homology"/>
<comment type="caution">
    <text evidence="10">The sequence shown here is derived from an EMBL/GenBank/DDBJ whole genome shotgun (WGS) entry which is preliminary data.</text>
</comment>
<comment type="catalytic activity">
    <reaction evidence="8">
        <text>(S)-allantoin + H2O = allantoate + H(+)</text>
        <dbReference type="Rhea" id="RHEA:17029"/>
        <dbReference type="ChEBI" id="CHEBI:15377"/>
        <dbReference type="ChEBI" id="CHEBI:15378"/>
        <dbReference type="ChEBI" id="CHEBI:15678"/>
        <dbReference type="ChEBI" id="CHEBI:17536"/>
        <dbReference type="EC" id="3.5.2.5"/>
    </reaction>
</comment>
<dbReference type="InterPro" id="IPR011059">
    <property type="entry name" value="Metal-dep_hydrolase_composite"/>
</dbReference>
<evidence type="ECO:0000256" key="1">
    <source>
        <dbReference type="ARBA" id="ARBA00002368"/>
    </source>
</evidence>
<keyword evidence="4 8" id="KW-0659">Purine metabolism</keyword>
<dbReference type="InterPro" id="IPR050138">
    <property type="entry name" value="DHOase/Allantoinase_Hydrolase"/>
</dbReference>
<evidence type="ECO:0000256" key="4">
    <source>
        <dbReference type="ARBA" id="ARBA00022631"/>
    </source>
</evidence>
<comment type="PTM">
    <text evidence="8">Carboxylation allows a single lysine to coordinate two zinc ions.</text>
</comment>
<name>A0ABV1EWH7_9BACI</name>
<dbReference type="EMBL" id="JBBMFN010000012">
    <property type="protein sequence ID" value="MEQ2465438.1"/>
    <property type="molecule type" value="Genomic_DNA"/>
</dbReference>
<dbReference type="Gene3D" id="2.30.40.10">
    <property type="entry name" value="Urease, subunit C, domain 1"/>
    <property type="match status" value="1"/>
</dbReference>
<feature type="binding site" evidence="8">
    <location>
        <position position="185"/>
    </location>
    <ligand>
        <name>Zn(2+)</name>
        <dbReference type="ChEBI" id="CHEBI:29105"/>
        <label>2</label>
    </ligand>
</feature>
<evidence type="ECO:0000313" key="11">
    <source>
        <dbReference type="Proteomes" id="UP001465426"/>
    </source>
</evidence>
<reference evidence="10 11" key="1">
    <citation type="submission" date="2024-03" db="EMBL/GenBank/DDBJ databases">
        <title>Human intestinal bacterial collection.</title>
        <authorList>
            <person name="Pauvert C."/>
            <person name="Hitch T.C.A."/>
            <person name="Clavel T."/>
        </authorList>
    </citation>
    <scope>NUCLEOTIDE SEQUENCE [LARGE SCALE GENOMIC DNA]</scope>
    <source>
        <strain evidence="10 11">CLA-SR-H024</strain>
    </source>
</reference>
<dbReference type="GO" id="GO:0004038">
    <property type="term" value="F:allantoinase activity"/>
    <property type="evidence" value="ECO:0007669"/>
    <property type="project" value="UniProtKB-EC"/>
</dbReference>
<comment type="cofactor">
    <cofactor evidence="8">
        <name>Zn(2+)</name>
        <dbReference type="ChEBI" id="CHEBI:29105"/>
    </cofactor>
    <text evidence="8">Binds 2 Zn(2+) ions per subunit.</text>
</comment>
<comment type="function">
    <text evidence="8">Catalyzes the conversion of allantoin (5-ureidohydantoin) to allantoic acid by hydrolytic cleavage of the five-member hydantoin ring.</text>
</comment>
<dbReference type="InterPro" id="IPR032466">
    <property type="entry name" value="Metal_Hydrolase"/>
</dbReference>
<evidence type="ECO:0000313" key="10">
    <source>
        <dbReference type="EMBL" id="MEQ2465438.1"/>
    </source>
</evidence>
<dbReference type="Gene3D" id="3.20.20.140">
    <property type="entry name" value="Metal-dependent hydrolases"/>
    <property type="match status" value="1"/>
</dbReference>
<sequence length="444" mass="49102">MSEFDLVIKNGIIVNEEKLSKADVLIKDGKIVDIGLHIKETKAKQIIDAEGLYLFPGIIDSHVHFNEPGRSEWEGLETGSKSLAAGGATLFFDMPLNSHPPTTSEQAFHLKNGLAKEKSVIDYRLWGGVVPGNLDELEKLLQCGVIGFKAFMSNSGIDDFQSADDRTLLQAMKKIAELHSILAVHAESDTITEFLGKEINRESDHIALAFSNARPIFSEIEAVQRIIAYAEATKCRLHIVHISSADVLEPILAAKRRGLDISVETCPHYLSLTMDDLEKLGAAAKCAPPLRSKQEVDNLWEAIRKGEIDVIGSDHSPSLPSMKMGNLLEAWGGISGCQTTLSVLLEEGYWQRGIPLEMISKITSTNPARRFGLYPNKGSILKGYDADIAIVDVNEKFILKKEDLYYKNKISPYIGKTYRGRVKATISRGELIYSHFSDSNKMTT</sequence>
<protein>
    <recommendedName>
        <fullName evidence="8">Allantoinase</fullName>
        <ecNumber evidence="8">3.5.2.5</ecNumber>
    </recommendedName>
    <alternativeName>
        <fullName evidence="8">Allantoin-utilizing enzyme</fullName>
    </alternativeName>
</protein>
<dbReference type="SUPFAM" id="SSF51338">
    <property type="entry name" value="Composite domain of metallo-dependent hydrolases"/>
    <property type="match status" value="1"/>
</dbReference>
<dbReference type="InterPro" id="IPR017593">
    <property type="entry name" value="Allantoinase"/>
</dbReference>
<feature type="domain" description="Amidohydrolase-related" evidence="9">
    <location>
        <begin position="53"/>
        <end position="431"/>
    </location>
</feature>
<dbReference type="PANTHER" id="PTHR43668">
    <property type="entry name" value="ALLANTOINASE"/>
    <property type="match status" value="1"/>
</dbReference>
<dbReference type="NCBIfam" id="NF004839">
    <property type="entry name" value="PRK06189.1"/>
    <property type="match status" value="1"/>
</dbReference>
<dbReference type="SUPFAM" id="SSF51556">
    <property type="entry name" value="Metallo-dependent hydrolases"/>
    <property type="match status" value="1"/>
</dbReference>
<dbReference type="NCBIfam" id="TIGR00857">
    <property type="entry name" value="pyrC_multi"/>
    <property type="match status" value="1"/>
</dbReference>
<comment type="subunit">
    <text evidence="3 8">Homotetramer.</text>
</comment>
<comment type="pathway">
    <text evidence="8">Nitrogen metabolism; (S)-allantoin degradation; allantoate from (S)-allantoin: step 1/1.</text>
</comment>
<evidence type="ECO:0000256" key="3">
    <source>
        <dbReference type="ARBA" id="ARBA00011881"/>
    </source>
</evidence>
<dbReference type="PROSITE" id="PS00482">
    <property type="entry name" value="DIHYDROOROTASE_1"/>
    <property type="match status" value="1"/>
</dbReference>
<comment type="function">
    <text evidence="1">Catalyzes the reversible cyclization of carbamoyl aspartate to dihydroorotate.</text>
</comment>
<dbReference type="HAMAP" id="MF_01645">
    <property type="entry name" value="Hydantoinase"/>
    <property type="match status" value="1"/>
</dbReference>
<evidence type="ECO:0000256" key="6">
    <source>
        <dbReference type="ARBA" id="ARBA00022801"/>
    </source>
</evidence>
<feature type="binding site" evidence="8">
    <location>
        <position position="64"/>
    </location>
    <ligand>
        <name>Zn(2+)</name>
        <dbReference type="ChEBI" id="CHEBI:29105"/>
        <label>1</label>
    </ligand>
</feature>
<organism evidence="10 11">
    <name type="scientific">Niallia hominis</name>
    <dbReference type="NCBI Taxonomy" id="3133173"/>
    <lineage>
        <taxon>Bacteria</taxon>
        <taxon>Bacillati</taxon>
        <taxon>Bacillota</taxon>
        <taxon>Bacilli</taxon>
        <taxon>Bacillales</taxon>
        <taxon>Bacillaceae</taxon>
        <taxon>Niallia</taxon>
    </lineage>
</organism>
<accession>A0ABV1EWH7</accession>
<keyword evidence="5 8" id="KW-0479">Metal-binding</keyword>
<dbReference type="PANTHER" id="PTHR43668:SF4">
    <property type="entry name" value="ALLANTOINASE"/>
    <property type="match status" value="1"/>
</dbReference>
<feature type="modified residue" description="N6-carboxylysine" evidence="8">
    <location>
        <position position="149"/>
    </location>
</feature>
<dbReference type="InterPro" id="IPR002195">
    <property type="entry name" value="Dihydroorotase_CS"/>
</dbReference>
<dbReference type="Pfam" id="PF01979">
    <property type="entry name" value="Amidohydro_1"/>
    <property type="match status" value="1"/>
</dbReference>
<dbReference type="RefSeq" id="WP_031536536.1">
    <property type="nucleotide sequence ID" value="NZ_JBBMFN010000012.1"/>
</dbReference>
<evidence type="ECO:0000259" key="9">
    <source>
        <dbReference type="Pfam" id="PF01979"/>
    </source>
</evidence>
<evidence type="ECO:0000256" key="5">
    <source>
        <dbReference type="ARBA" id="ARBA00022723"/>
    </source>
</evidence>
<dbReference type="EC" id="3.5.2.5" evidence="8"/>
<feature type="binding site" description="via carbamate group" evidence="8">
    <location>
        <position position="149"/>
    </location>
    <ligand>
        <name>Zn(2+)</name>
        <dbReference type="ChEBI" id="CHEBI:29105"/>
        <label>2</label>
    </ligand>
</feature>